<accession>A0A1J9QL80</accession>
<dbReference type="InterPro" id="IPR025423">
    <property type="entry name" value="TMEM205-like"/>
</dbReference>
<evidence type="ECO:0000259" key="7">
    <source>
        <dbReference type="Pfam" id="PF13664"/>
    </source>
</evidence>
<reference evidence="8 9" key="1">
    <citation type="submission" date="2016-10" db="EMBL/GenBank/DDBJ databases">
        <title>Proteomics and genomics reveal pathogen-plant mechanisms compatible with a hemibiotrophic lifestyle of Diplodia corticola.</title>
        <authorList>
            <person name="Fernandes I."/>
            <person name="De Jonge R."/>
            <person name="Van De Peer Y."/>
            <person name="Devreese B."/>
            <person name="Alves A."/>
            <person name="Esteves A.C."/>
        </authorList>
    </citation>
    <scope>NUCLEOTIDE SEQUENCE [LARGE SCALE GENOMIC DNA]</scope>
    <source>
        <strain evidence="8 9">CBS 112549</strain>
    </source>
</reference>
<feature type="compositionally biased region" description="Basic and acidic residues" evidence="5">
    <location>
        <begin position="88"/>
        <end position="98"/>
    </location>
</feature>
<dbReference type="GeneID" id="31010526"/>
<evidence type="ECO:0000256" key="5">
    <source>
        <dbReference type="SAM" id="MobiDB-lite"/>
    </source>
</evidence>
<feature type="transmembrane region" description="Helical" evidence="6">
    <location>
        <begin position="118"/>
        <end position="138"/>
    </location>
</feature>
<evidence type="ECO:0000256" key="4">
    <source>
        <dbReference type="ARBA" id="ARBA00023136"/>
    </source>
</evidence>
<dbReference type="PANTHER" id="PTHR23241">
    <property type="entry name" value="LATE EMBRYOGENESIS ABUNDANT PLANTS LEA-RELATED"/>
    <property type="match status" value="1"/>
</dbReference>
<dbReference type="AlphaFoldDB" id="A0A1J9QL80"/>
<keyword evidence="3 6" id="KW-1133">Transmembrane helix</keyword>
<dbReference type="OrthoDB" id="1641132at2759"/>
<feature type="region of interest" description="Disordered" evidence="5">
    <location>
        <begin position="88"/>
        <end position="108"/>
    </location>
</feature>
<feature type="domain" description="TMEM205-like" evidence="7">
    <location>
        <begin position="2"/>
        <end position="85"/>
    </location>
</feature>
<dbReference type="Pfam" id="PF13664">
    <property type="entry name" value="DUF4149"/>
    <property type="match status" value="1"/>
</dbReference>
<dbReference type="RefSeq" id="XP_020125078.1">
    <property type="nucleotide sequence ID" value="XM_020270267.1"/>
</dbReference>
<dbReference type="EMBL" id="MNUE01000110">
    <property type="protein sequence ID" value="OJD28818.1"/>
    <property type="molecule type" value="Genomic_DNA"/>
</dbReference>
<dbReference type="InterPro" id="IPR053009">
    <property type="entry name" value="Xanthocillin_Biosynth-Assoc"/>
</dbReference>
<evidence type="ECO:0000313" key="9">
    <source>
        <dbReference type="Proteomes" id="UP000183809"/>
    </source>
</evidence>
<dbReference type="Proteomes" id="UP000183809">
    <property type="component" value="Unassembled WGS sequence"/>
</dbReference>
<gene>
    <name evidence="8" type="ORF">BKCO1_11000012</name>
</gene>
<organism evidence="8 9">
    <name type="scientific">Diplodia corticola</name>
    <dbReference type="NCBI Taxonomy" id="236234"/>
    <lineage>
        <taxon>Eukaryota</taxon>
        <taxon>Fungi</taxon>
        <taxon>Dikarya</taxon>
        <taxon>Ascomycota</taxon>
        <taxon>Pezizomycotina</taxon>
        <taxon>Dothideomycetes</taxon>
        <taxon>Dothideomycetes incertae sedis</taxon>
        <taxon>Botryosphaeriales</taxon>
        <taxon>Botryosphaeriaceae</taxon>
        <taxon>Diplodia</taxon>
    </lineage>
</organism>
<protein>
    <recommendedName>
        <fullName evidence="7">TMEM205-like domain-containing protein</fullName>
    </recommendedName>
</protein>
<comment type="subcellular location">
    <subcellularLocation>
        <location evidence="1">Membrane</location>
    </subcellularLocation>
</comment>
<evidence type="ECO:0000313" key="8">
    <source>
        <dbReference type="EMBL" id="OJD28818.1"/>
    </source>
</evidence>
<keyword evidence="4 6" id="KW-0472">Membrane</keyword>
<dbReference type="PANTHER" id="PTHR23241:SF102">
    <property type="entry name" value="LD23009P"/>
    <property type="match status" value="1"/>
</dbReference>
<evidence type="ECO:0000256" key="3">
    <source>
        <dbReference type="ARBA" id="ARBA00022989"/>
    </source>
</evidence>
<evidence type="ECO:0000256" key="6">
    <source>
        <dbReference type="SAM" id="Phobius"/>
    </source>
</evidence>
<sequence length="144" mass="15390">MTKLCYTALPAPAFTTLQRQVFPVYFRLQCLLLVATALTHPLAPPSNANAPPPVDAALLAVAGATAFANWLKYGPATAAAMVARIHQETRDGRKRDDGGSAGGGMRERKRAFSRNHAMSIHLNLLSMVATVGYGVALAGRLRFD</sequence>
<dbReference type="GO" id="GO:0016020">
    <property type="term" value="C:membrane"/>
    <property type="evidence" value="ECO:0007669"/>
    <property type="project" value="UniProtKB-SubCell"/>
</dbReference>
<evidence type="ECO:0000256" key="1">
    <source>
        <dbReference type="ARBA" id="ARBA00004370"/>
    </source>
</evidence>
<keyword evidence="9" id="KW-1185">Reference proteome</keyword>
<comment type="caution">
    <text evidence="8">The sequence shown here is derived from an EMBL/GenBank/DDBJ whole genome shotgun (WGS) entry which is preliminary data.</text>
</comment>
<evidence type="ECO:0000256" key="2">
    <source>
        <dbReference type="ARBA" id="ARBA00022692"/>
    </source>
</evidence>
<proteinExistence type="predicted"/>
<keyword evidence="2 6" id="KW-0812">Transmembrane</keyword>
<name>A0A1J9QL80_9PEZI</name>